<organism evidence="1 2">
    <name type="scientific">Entomophthora muscae</name>
    <dbReference type="NCBI Taxonomy" id="34485"/>
    <lineage>
        <taxon>Eukaryota</taxon>
        <taxon>Fungi</taxon>
        <taxon>Fungi incertae sedis</taxon>
        <taxon>Zoopagomycota</taxon>
        <taxon>Entomophthoromycotina</taxon>
        <taxon>Entomophthoromycetes</taxon>
        <taxon>Entomophthorales</taxon>
        <taxon>Entomophthoraceae</taxon>
        <taxon>Entomophthora</taxon>
    </lineage>
</organism>
<keyword evidence="2" id="KW-1185">Reference proteome</keyword>
<name>A0ACC2S2U5_9FUNG</name>
<dbReference type="Proteomes" id="UP001165960">
    <property type="component" value="Unassembled WGS sequence"/>
</dbReference>
<evidence type="ECO:0000313" key="1">
    <source>
        <dbReference type="EMBL" id="KAJ9056623.1"/>
    </source>
</evidence>
<comment type="caution">
    <text evidence="1">The sequence shown here is derived from an EMBL/GenBank/DDBJ whole genome shotgun (WGS) entry which is preliminary data.</text>
</comment>
<protein>
    <submittedName>
        <fullName evidence="1">Phosphopantothenate--cysteine ligase cab2</fullName>
        <ecNumber evidence="1">6.3.2.51</ecNumber>
    </submittedName>
</protein>
<accession>A0ACC2S2U5</accession>
<reference evidence="1" key="1">
    <citation type="submission" date="2022-04" db="EMBL/GenBank/DDBJ databases">
        <title>Genome of the entomopathogenic fungus Entomophthora muscae.</title>
        <authorList>
            <person name="Elya C."/>
            <person name="Lovett B.R."/>
            <person name="Lee E."/>
            <person name="Macias A.M."/>
            <person name="Hajek A.E."/>
            <person name="De Bivort B.L."/>
            <person name="Kasson M.T."/>
            <person name="De Fine Licht H.H."/>
            <person name="Stajich J.E."/>
        </authorList>
    </citation>
    <scope>NUCLEOTIDE SEQUENCE</scope>
    <source>
        <strain evidence="1">Berkeley</strain>
    </source>
</reference>
<proteinExistence type="predicted"/>
<evidence type="ECO:0000313" key="2">
    <source>
        <dbReference type="Proteomes" id="UP001165960"/>
    </source>
</evidence>
<dbReference type="EC" id="6.3.2.51" evidence="1"/>
<dbReference type="EMBL" id="QTSX02005900">
    <property type="protein sequence ID" value="KAJ9056623.1"/>
    <property type="molecule type" value="Genomic_DNA"/>
</dbReference>
<sequence>MDPKSNQIQVEAKYAEEMKDILFKYKDAKDNRKLLAVSFVTVSDYLFLLNYAAQAMAPLESRALFYLAAAVSDFFIPPELMAQHKIQSTEGELNISLSKVPKFLKPLVSKWAPNAFIVSFKLETDPLLLEPKAKQALVQYGHQLVIGNLLGTRKHEVWFFTVGKEPMHLQMPTDSPHMTIESLFLPRLFELHSSYKRA</sequence>
<gene>
    <name evidence="1" type="primary">CAB2_1</name>
    <name evidence="1" type="ORF">DSO57_1031110</name>
</gene>
<keyword evidence="1" id="KW-0436">Ligase</keyword>